<accession>A0A926D788</accession>
<feature type="domain" description="THIF-type NAD/FAD binding fold" evidence="1">
    <location>
        <begin position="9"/>
        <end position="228"/>
    </location>
</feature>
<evidence type="ECO:0000313" key="2">
    <source>
        <dbReference type="EMBL" id="MBC8533710.1"/>
    </source>
</evidence>
<protein>
    <submittedName>
        <fullName evidence="2">tRNA threonylcarbamoyladenosine dehydratase</fullName>
    </submittedName>
</protein>
<dbReference type="Proteomes" id="UP000651482">
    <property type="component" value="Unassembled WGS sequence"/>
</dbReference>
<dbReference type="InterPro" id="IPR045886">
    <property type="entry name" value="ThiF/MoeB/HesA"/>
</dbReference>
<dbReference type="InterPro" id="IPR000594">
    <property type="entry name" value="ThiF_NAD_FAD-bd"/>
</dbReference>
<dbReference type="GO" id="GO:0061504">
    <property type="term" value="P:cyclic threonylcarbamoyladenosine biosynthetic process"/>
    <property type="evidence" value="ECO:0007669"/>
    <property type="project" value="TreeGrafter"/>
</dbReference>
<dbReference type="Pfam" id="PF00899">
    <property type="entry name" value="ThiF"/>
    <property type="match status" value="1"/>
</dbReference>
<gene>
    <name evidence="2" type="ORF">IAG03_06765</name>
</gene>
<proteinExistence type="predicted"/>
<name>A0A926D788_9FIRM</name>
<dbReference type="AlphaFoldDB" id="A0A926D788"/>
<dbReference type="PANTHER" id="PTHR43267">
    <property type="entry name" value="TRNA THREONYLCARBAMOYLADENOSINE DEHYDRATASE"/>
    <property type="match status" value="1"/>
</dbReference>
<keyword evidence="3" id="KW-1185">Reference proteome</keyword>
<reference evidence="2" key="1">
    <citation type="submission" date="2020-08" db="EMBL/GenBank/DDBJ databases">
        <title>Genome public.</title>
        <authorList>
            <person name="Liu C."/>
            <person name="Sun Q."/>
        </authorList>
    </citation>
    <scope>NUCLEOTIDE SEQUENCE</scope>
    <source>
        <strain evidence="2">NSJ-40</strain>
    </source>
</reference>
<dbReference type="EMBL" id="JACRSN010000008">
    <property type="protein sequence ID" value="MBC8533710.1"/>
    <property type="molecule type" value="Genomic_DNA"/>
</dbReference>
<dbReference type="Gene3D" id="3.40.50.720">
    <property type="entry name" value="NAD(P)-binding Rossmann-like Domain"/>
    <property type="match status" value="1"/>
</dbReference>
<evidence type="ECO:0000313" key="3">
    <source>
        <dbReference type="Proteomes" id="UP000651482"/>
    </source>
</evidence>
<organism evidence="2 3">
    <name type="scientific">Yeguia hominis</name>
    <dbReference type="NCBI Taxonomy" id="2763662"/>
    <lineage>
        <taxon>Bacteria</taxon>
        <taxon>Bacillati</taxon>
        <taxon>Bacillota</taxon>
        <taxon>Clostridia</taxon>
        <taxon>Eubacteriales</taxon>
        <taxon>Yeguiaceae</taxon>
        <taxon>Yeguia</taxon>
    </lineage>
</organism>
<dbReference type="RefSeq" id="WP_249319332.1">
    <property type="nucleotide sequence ID" value="NZ_JACRSN010000008.1"/>
</dbReference>
<comment type="caution">
    <text evidence="2">The sequence shown here is derived from an EMBL/GenBank/DDBJ whole genome shotgun (WGS) entry which is preliminary data.</text>
</comment>
<dbReference type="CDD" id="cd00755">
    <property type="entry name" value="YgdL_like"/>
    <property type="match status" value="1"/>
</dbReference>
<dbReference type="GO" id="GO:0061503">
    <property type="term" value="F:tRNA threonylcarbamoyladenosine dehydratase"/>
    <property type="evidence" value="ECO:0007669"/>
    <property type="project" value="TreeGrafter"/>
</dbReference>
<dbReference type="InterPro" id="IPR035985">
    <property type="entry name" value="Ubiquitin-activating_enz"/>
</dbReference>
<dbReference type="SUPFAM" id="SSF69572">
    <property type="entry name" value="Activating enzymes of the ubiquitin-like proteins"/>
    <property type="match status" value="1"/>
</dbReference>
<dbReference type="PANTHER" id="PTHR43267:SF1">
    <property type="entry name" value="TRNA THREONYLCARBAMOYLADENOSINE DEHYDRATASE"/>
    <property type="match status" value="1"/>
</dbReference>
<sequence>MGVCPEQFSRTALLLGEEAVQKLQHATVAVFGLGGVGSHAAEALARTGVGKLVLIDHDTVAESNINRQVPALFSTIGRKKVDVMRERLHDIAPNLEIDMHDCFYLPGNSDHLLENCDYVIDAIDTVSGKLALVEEARETGVPMISCMGIGNKRDPSRIEISDLSKTSVCPLCRVMRRELKKRGIFHLKVVYSKEEPVRPAGSPLPGEKPVPGSLVYVTATAGLLLAAAVVQDLIKNP</sequence>
<dbReference type="GO" id="GO:0008641">
    <property type="term" value="F:ubiquitin-like modifier activating enzyme activity"/>
    <property type="evidence" value="ECO:0007669"/>
    <property type="project" value="InterPro"/>
</dbReference>
<evidence type="ECO:0000259" key="1">
    <source>
        <dbReference type="Pfam" id="PF00899"/>
    </source>
</evidence>